<feature type="region of interest" description="Disordered" evidence="1">
    <location>
        <begin position="622"/>
        <end position="662"/>
    </location>
</feature>
<organism evidence="2 3">
    <name type="scientific">Sphaerisporangium album</name>
    <dbReference type="NCBI Taxonomy" id="509200"/>
    <lineage>
        <taxon>Bacteria</taxon>
        <taxon>Bacillati</taxon>
        <taxon>Actinomycetota</taxon>
        <taxon>Actinomycetes</taxon>
        <taxon>Streptosporangiales</taxon>
        <taxon>Streptosporangiaceae</taxon>
        <taxon>Sphaerisporangium</taxon>
    </lineage>
</organism>
<dbReference type="EMBL" id="QOIL01000001">
    <property type="protein sequence ID" value="RCG32981.1"/>
    <property type="molecule type" value="Genomic_DNA"/>
</dbReference>
<dbReference type="OrthoDB" id="3315119at2"/>
<dbReference type="InterPro" id="IPR027417">
    <property type="entry name" value="P-loop_NTPase"/>
</dbReference>
<proteinExistence type="predicted"/>
<evidence type="ECO:0000313" key="2">
    <source>
        <dbReference type="EMBL" id="RCG32981.1"/>
    </source>
</evidence>
<sequence>MTTAKHSKKTSTSGAGRLDWSLAPRGPVSAAGMGTLALAAAAAFGDVADVAPFWPVAAATVGCAGAIVQAHKRNLAPSALFYRLGCWAGAGGWLTWGLTASTPWTRESMLTLGVGALGSVVFHSLAHRTRPRPSVAGGQTRTGVLLRRDAVIAEQWQARFFRVCKARIEVTDVKHWPGGGGLTLTCLLPLQGAGGQTPTRSLVAMRADALATDAQLPAGCGVEVLPGAHRGEFLLKVATKNRLHESIPYSGELSPRSVNEPMTYGFHKDGAPAQAELRQHSGLIVGQKGSGKTNLLHVVTGENGRAVDTLVWHIDLNGGGMSQPWLHAWLEGQTGRPAIDWAACTIEDAQVMVDAAIRIAKDRKRSYRKLKIQANSNLLPVSSALPEILIMLDEGAEVMNPRHQPKSPKGKLRDGLEEVIRIARNEGVNVVLSSLRATQGLISRDVITQCAWAVGMLVSDPAELTYLFGMTAQMYRAIDPEELAGPGCAFGRDGTTTPRALKVAEINPAQIVAASLEISRRRPELDEASARVAGHAYATRYQRMRAAFADLGDQDEDFDGYQHGQEHGGQGAEIAPVVPMRRQPYSQPRAAHPVPRPAAPVAQVTGSASAWPAPHELLRNRAAAASGERVSRAAAWPDPPRPRRLHAEQTTAPGDGHGAAQRPQLDQLPAAPARPVPQILRRALEVFDAARTTRLHSEELAAALGILAVDHDGERGDVLALAALLRPLGVAPLPNPFSRGGQRGRGYERGDLVAVAQRIARGEIDVPREVANWATA</sequence>
<accession>A0A367FRR8</accession>
<feature type="region of interest" description="Disordered" evidence="1">
    <location>
        <begin position="555"/>
        <end position="607"/>
    </location>
</feature>
<reference evidence="2 3" key="1">
    <citation type="submission" date="2018-06" db="EMBL/GenBank/DDBJ databases">
        <title>Sphaerisporangium craniellae sp. nov., isolated from a marine sponge in the South China Sea.</title>
        <authorList>
            <person name="Li L."/>
        </authorList>
    </citation>
    <scope>NUCLEOTIDE SEQUENCE [LARGE SCALE GENOMIC DNA]</scope>
    <source>
        <strain evidence="2 3">CCTCC AA 208026</strain>
    </source>
</reference>
<gene>
    <name evidence="2" type="ORF">DQ384_00555</name>
</gene>
<dbReference type="Gene3D" id="3.40.50.300">
    <property type="entry name" value="P-loop containing nucleotide triphosphate hydrolases"/>
    <property type="match status" value="1"/>
</dbReference>
<name>A0A367FRR8_9ACTN</name>
<comment type="caution">
    <text evidence="2">The sequence shown here is derived from an EMBL/GenBank/DDBJ whole genome shotgun (WGS) entry which is preliminary data.</text>
</comment>
<evidence type="ECO:0000313" key="3">
    <source>
        <dbReference type="Proteomes" id="UP000253094"/>
    </source>
</evidence>
<dbReference type="Proteomes" id="UP000253094">
    <property type="component" value="Unassembled WGS sequence"/>
</dbReference>
<dbReference type="AlphaFoldDB" id="A0A367FRR8"/>
<dbReference type="RefSeq" id="WP_114026645.1">
    <property type="nucleotide sequence ID" value="NZ_QOIL01000001.1"/>
</dbReference>
<protein>
    <recommendedName>
        <fullName evidence="4">FtsK domain-containing protein</fullName>
    </recommendedName>
</protein>
<evidence type="ECO:0008006" key="4">
    <source>
        <dbReference type="Google" id="ProtNLM"/>
    </source>
</evidence>
<evidence type="ECO:0000256" key="1">
    <source>
        <dbReference type="SAM" id="MobiDB-lite"/>
    </source>
</evidence>
<dbReference type="SUPFAM" id="SSF52540">
    <property type="entry name" value="P-loop containing nucleoside triphosphate hydrolases"/>
    <property type="match status" value="1"/>
</dbReference>
<keyword evidence="3" id="KW-1185">Reference proteome</keyword>